<comment type="caution">
    <text evidence="2">The sequence shown here is derived from an EMBL/GenBank/DDBJ whole genome shotgun (WGS) entry which is preliminary data.</text>
</comment>
<dbReference type="Proteomes" id="UP000299102">
    <property type="component" value="Unassembled WGS sequence"/>
</dbReference>
<feature type="region of interest" description="Disordered" evidence="1">
    <location>
        <begin position="27"/>
        <end position="48"/>
    </location>
</feature>
<name>A0A4C1XBA6_EUMVA</name>
<evidence type="ECO:0000256" key="1">
    <source>
        <dbReference type="SAM" id="MobiDB-lite"/>
    </source>
</evidence>
<sequence>MVQILEVENSTKFCHVASRHDQVLGTSIRARKRDERSPRAAVTSATAAPPAGRHVRVSLAKMLLCTVDGDYNAEESPPTNFSFRIVGMDLKPRREFGVVTNRRS</sequence>
<reference evidence="2 3" key="1">
    <citation type="journal article" date="2019" name="Commun. Biol.">
        <title>The bagworm genome reveals a unique fibroin gene that provides high tensile strength.</title>
        <authorList>
            <person name="Kono N."/>
            <person name="Nakamura H."/>
            <person name="Ohtoshi R."/>
            <person name="Tomita M."/>
            <person name="Numata K."/>
            <person name="Arakawa K."/>
        </authorList>
    </citation>
    <scope>NUCLEOTIDE SEQUENCE [LARGE SCALE GENOMIC DNA]</scope>
</reference>
<gene>
    <name evidence="2" type="ORF">EVAR_89782_1</name>
</gene>
<dbReference type="AlphaFoldDB" id="A0A4C1XBA6"/>
<evidence type="ECO:0000313" key="2">
    <source>
        <dbReference type="EMBL" id="GBP61116.1"/>
    </source>
</evidence>
<feature type="compositionally biased region" description="Low complexity" evidence="1">
    <location>
        <begin position="39"/>
        <end position="48"/>
    </location>
</feature>
<dbReference type="EMBL" id="BGZK01000804">
    <property type="protein sequence ID" value="GBP61116.1"/>
    <property type="molecule type" value="Genomic_DNA"/>
</dbReference>
<proteinExistence type="predicted"/>
<evidence type="ECO:0000313" key="3">
    <source>
        <dbReference type="Proteomes" id="UP000299102"/>
    </source>
</evidence>
<protein>
    <submittedName>
        <fullName evidence="2">Uncharacterized protein</fullName>
    </submittedName>
</protein>
<accession>A0A4C1XBA6</accession>
<keyword evidence="3" id="KW-1185">Reference proteome</keyword>
<organism evidence="2 3">
    <name type="scientific">Eumeta variegata</name>
    <name type="common">Bagworm moth</name>
    <name type="synonym">Eumeta japonica</name>
    <dbReference type="NCBI Taxonomy" id="151549"/>
    <lineage>
        <taxon>Eukaryota</taxon>
        <taxon>Metazoa</taxon>
        <taxon>Ecdysozoa</taxon>
        <taxon>Arthropoda</taxon>
        <taxon>Hexapoda</taxon>
        <taxon>Insecta</taxon>
        <taxon>Pterygota</taxon>
        <taxon>Neoptera</taxon>
        <taxon>Endopterygota</taxon>
        <taxon>Lepidoptera</taxon>
        <taxon>Glossata</taxon>
        <taxon>Ditrysia</taxon>
        <taxon>Tineoidea</taxon>
        <taxon>Psychidae</taxon>
        <taxon>Oiketicinae</taxon>
        <taxon>Eumeta</taxon>
    </lineage>
</organism>